<organism evidence="5 7">
    <name type="scientific">Orrella dioscoreae</name>
    <dbReference type="NCBI Taxonomy" id="1851544"/>
    <lineage>
        <taxon>Bacteria</taxon>
        <taxon>Pseudomonadati</taxon>
        <taxon>Pseudomonadota</taxon>
        <taxon>Betaproteobacteria</taxon>
        <taxon>Burkholderiales</taxon>
        <taxon>Alcaligenaceae</taxon>
        <taxon>Orrella</taxon>
    </lineage>
</organism>
<accession>A0A1C3K5Q2</accession>
<dbReference type="RefSeq" id="WP_067757395.1">
    <property type="nucleotide sequence ID" value="NZ_LT907988.1"/>
</dbReference>
<dbReference type="GO" id="GO:0016836">
    <property type="term" value="F:hydro-lyase activity"/>
    <property type="evidence" value="ECO:0007669"/>
    <property type="project" value="TreeGrafter"/>
</dbReference>
<protein>
    <submittedName>
        <fullName evidence="5">Mandelate racemase/muconate lactonizing enzyme family protein</fullName>
    </submittedName>
</protein>
<dbReference type="InterPro" id="IPR029017">
    <property type="entry name" value="Enolase-like_N"/>
</dbReference>
<reference evidence="6 7" key="2">
    <citation type="submission" date="2017-08" db="EMBL/GenBank/DDBJ databases">
        <authorList>
            <person name="de Groot N.N."/>
        </authorList>
    </citation>
    <scope>NUCLEOTIDE SEQUENCE [LARGE SCALE GENOMIC DNA]</scope>
    <source>
        <strain evidence="6">Orrdi1</strain>
    </source>
</reference>
<evidence type="ECO:0000313" key="7">
    <source>
        <dbReference type="Proteomes" id="UP000078558"/>
    </source>
</evidence>
<dbReference type="EMBL" id="LT907988">
    <property type="protein sequence ID" value="SOE52467.1"/>
    <property type="molecule type" value="Genomic_DNA"/>
</dbReference>
<dbReference type="AlphaFoldDB" id="A0A1C3K5Q2"/>
<proteinExistence type="predicted"/>
<dbReference type="GO" id="GO:0000287">
    <property type="term" value="F:magnesium ion binding"/>
    <property type="evidence" value="ECO:0007669"/>
    <property type="project" value="TreeGrafter"/>
</dbReference>
<dbReference type="GO" id="GO:0016052">
    <property type="term" value="P:carbohydrate catabolic process"/>
    <property type="evidence" value="ECO:0007669"/>
    <property type="project" value="TreeGrafter"/>
</dbReference>
<dbReference type="Gene3D" id="3.30.390.10">
    <property type="entry name" value="Enolase-like, N-terminal domain"/>
    <property type="match status" value="1"/>
</dbReference>
<keyword evidence="3" id="KW-0460">Magnesium</keyword>
<dbReference type="Pfam" id="PF02746">
    <property type="entry name" value="MR_MLE_N"/>
    <property type="match status" value="1"/>
</dbReference>
<dbReference type="PANTHER" id="PTHR13794:SF58">
    <property type="entry name" value="MITOCHONDRIAL ENOLASE SUPERFAMILY MEMBER 1"/>
    <property type="match status" value="1"/>
</dbReference>
<dbReference type="STRING" id="1851544.ODI_00986"/>
<dbReference type="SUPFAM" id="SSF54826">
    <property type="entry name" value="Enolase N-terminal domain-like"/>
    <property type="match status" value="1"/>
</dbReference>
<dbReference type="InterPro" id="IPR013342">
    <property type="entry name" value="Mandelate_racemase_C"/>
</dbReference>
<comment type="cofactor">
    <cofactor evidence="1">
        <name>Mg(2+)</name>
        <dbReference type="ChEBI" id="CHEBI:18420"/>
    </cofactor>
</comment>
<dbReference type="InterPro" id="IPR029065">
    <property type="entry name" value="Enolase_C-like"/>
</dbReference>
<dbReference type="InterPro" id="IPR013341">
    <property type="entry name" value="Mandelate_racemase_N_dom"/>
</dbReference>
<keyword evidence="2" id="KW-0479">Metal-binding</keyword>
<dbReference type="PROSITE" id="PS00908">
    <property type="entry name" value="MR_MLE_1"/>
    <property type="match status" value="1"/>
</dbReference>
<evidence type="ECO:0000259" key="4">
    <source>
        <dbReference type="SMART" id="SM00922"/>
    </source>
</evidence>
<evidence type="ECO:0000313" key="5">
    <source>
        <dbReference type="EMBL" id="SBT26861.1"/>
    </source>
</evidence>
<name>A0A1C3K5Q2_9BURK</name>
<dbReference type="KEGG" id="odi:ODI_R4209"/>
<dbReference type="Proteomes" id="UP000078558">
    <property type="component" value="Chromosome I"/>
</dbReference>
<evidence type="ECO:0000256" key="2">
    <source>
        <dbReference type="ARBA" id="ARBA00022723"/>
    </source>
</evidence>
<dbReference type="InterPro" id="IPR046945">
    <property type="entry name" value="RHMD-like"/>
</dbReference>
<dbReference type="InterPro" id="IPR018110">
    <property type="entry name" value="Mandel_Rmase/mucon_lact_enz_CS"/>
</dbReference>
<evidence type="ECO:0000256" key="1">
    <source>
        <dbReference type="ARBA" id="ARBA00001946"/>
    </source>
</evidence>
<dbReference type="OrthoDB" id="103536at2"/>
<evidence type="ECO:0000313" key="6">
    <source>
        <dbReference type="EMBL" id="SOE52467.1"/>
    </source>
</evidence>
<dbReference type="Pfam" id="PF13378">
    <property type="entry name" value="MR_MLE_C"/>
    <property type="match status" value="1"/>
</dbReference>
<dbReference type="EMBL" id="FLRC01000044">
    <property type="protein sequence ID" value="SBT26861.1"/>
    <property type="molecule type" value="Genomic_DNA"/>
</dbReference>
<dbReference type="PANTHER" id="PTHR13794">
    <property type="entry name" value="ENOLASE SUPERFAMILY, MANDELATE RACEMASE"/>
    <property type="match status" value="1"/>
</dbReference>
<dbReference type="CDD" id="cd03316">
    <property type="entry name" value="MR_like"/>
    <property type="match status" value="1"/>
</dbReference>
<feature type="domain" description="Mandelate racemase/muconate lactonizing enzyme C-terminal" evidence="4">
    <location>
        <begin position="141"/>
        <end position="241"/>
    </location>
</feature>
<dbReference type="SFLD" id="SFLDS00001">
    <property type="entry name" value="Enolase"/>
    <property type="match status" value="1"/>
</dbReference>
<keyword evidence="7" id="KW-1185">Reference proteome</keyword>
<gene>
    <name evidence="5" type="ORF">ODI_00986</name>
    <name evidence="6" type="ORF">ODI_R4209</name>
</gene>
<sequence>MKIEKIDATLHRHEIDLPGIGKSIESRMFVFVEVTTDEGQTGFGLTGSILPWAVIACIQNHLAPALKGRDILHTEAIHAHVWKQLNSRAYTGVISNALSAIDVALWDLRGKAENRSVHELLGGYRNWAPTYATFGYPFFDEAQLADYGRKFRDDGHTMLKMVVGGEPTRTWRDDVRRVQAAREAIGPDVGLMIDANCWFNPYDARLLCHAIEDCNVMWFEEPIQQNDARALADLRQHTSVPIAAGQMEGHRWRYRELVSHHAVDVLQPNVLYNGGFTESLKVAHLAQAYNLPLANGGGWPIFNMHLLCGVMNGGPVEFHYGMWQTGKHFFDGTPDPVNGRMTLSGKPGLGFTPKRDALREARITDPSQSRLEGRDSHGYLLREAIPAT</sequence>
<dbReference type="SUPFAM" id="SSF51604">
    <property type="entry name" value="Enolase C-terminal domain-like"/>
    <property type="match status" value="1"/>
</dbReference>
<dbReference type="GO" id="GO:0009063">
    <property type="term" value="P:amino acid catabolic process"/>
    <property type="evidence" value="ECO:0007669"/>
    <property type="project" value="InterPro"/>
</dbReference>
<evidence type="ECO:0000256" key="3">
    <source>
        <dbReference type="ARBA" id="ARBA00022842"/>
    </source>
</evidence>
<reference evidence="5 7" key="1">
    <citation type="submission" date="2016-06" db="EMBL/GenBank/DDBJ databases">
        <authorList>
            <person name="Kjaerup R.B."/>
            <person name="Dalgaard T.S."/>
            <person name="Juul-Madsen H.R."/>
        </authorList>
    </citation>
    <scope>NUCLEOTIDE SEQUENCE [LARGE SCALE GENOMIC DNA]</scope>
    <source>
        <strain evidence="5">Orrdi1</strain>
    </source>
</reference>
<dbReference type="InterPro" id="IPR036849">
    <property type="entry name" value="Enolase-like_C_sf"/>
</dbReference>
<dbReference type="Gene3D" id="3.20.20.120">
    <property type="entry name" value="Enolase-like C-terminal domain"/>
    <property type="match status" value="1"/>
</dbReference>
<dbReference type="SMART" id="SM00922">
    <property type="entry name" value="MR_MLE"/>
    <property type="match status" value="1"/>
</dbReference>